<dbReference type="PANTHER" id="PTHR31189:SF2">
    <property type="entry name" value="RMLC-LIKE CUPINS SUPERFAMILY PROTEIN"/>
    <property type="match status" value="1"/>
</dbReference>
<proteinExistence type="predicted"/>
<dbReference type="Gramene" id="Psat05G0766800-T1">
    <property type="protein sequence ID" value="KAI5413153.1"/>
    <property type="gene ID" value="KIW84_057668"/>
</dbReference>
<evidence type="ECO:0000313" key="3">
    <source>
        <dbReference type="EMBL" id="KAI5413153.1"/>
    </source>
</evidence>
<dbReference type="CDD" id="cd02245">
    <property type="entry name" value="cupin_7S_vicilin-like_C"/>
    <property type="match status" value="1"/>
</dbReference>
<feature type="domain" description="Cupin type-1" evidence="2">
    <location>
        <begin position="43"/>
        <end position="198"/>
    </location>
</feature>
<gene>
    <name evidence="3" type="ORF">KIW84_057668</name>
</gene>
<dbReference type="Proteomes" id="UP001058974">
    <property type="component" value="Chromosome 5"/>
</dbReference>
<dbReference type="InterPro" id="IPR011051">
    <property type="entry name" value="RmlC_Cupin_sf"/>
</dbReference>
<dbReference type="InterPro" id="IPR050253">
    <property type="entry name" value="Seed_Storage-Functional"/>
</dbReference>
<dbReference type="Gramene" id="PSAT_LOCUS19616_t1">
    <property type="protein sequence ID" value="CAL5200298.1"/>
    <property type="gene ID" value="PSAT_LOCUS19616"/>
</dbReference>
<feature type="chain" id="PRO_5039667193" description="Cupin type-1 domain-containing protein" evidence="1">
    <location>
        <begin position="21"/>
        <end position="483"/>
    </location>
</feature>
<dbReference type="InterPro" id="IPR014710">
    <property type="entry name" value="RmlC-like_jellyroll"/>
</dbReference>
<feature type="domain" description="Cupin type-1" evidence="2">
    <location>
        <begin position="292"/>
        <end position="441"/>
    </location>
</feature>
<dbReference type="CDD" id="cd02244">
    <property type="entry name" value="cupin_7S_vicilin-like_N"/>
    <property type="match status" value="1"/>
</dbReference>
<dbReference type="EMBL" id="JAMSHJ010000005">
    <property type="protein sequence ID" value="KAI5413153.1"/>
    <property type="molecule type" value="Genomic_DNA"/>
</dbReference>
<evidence type="ECO:0000259" key="2">
    <source>
        <dbReference type="SMART" id="SM00835"/>
    </source>
</evidence>
<dbReference type="Pfam" id="PF00190">
    <property type="entry name" value="Cupin_1"/>
    <property type="match status" value="2"/>
</dbReference>
<protein>
    <recommendedName>
        <fullName evidence="2">Cupin type-1 domain-containing protein</fullName>
    </recommendedName>
</protein>
<name>A0A9D5ALC7_PEA</name>
<dbReference type="InterPro" id="IPR006045">
    <property type="entry name" value="Cupin_1"/>
</dbReference>
<dbReference type="PANTHER" id="PTHR31189">
    <property type="entry name" value="OS03G0336100 PROTEIN-RELATED"/>
    <property type="match status" value="1"/>
</dbReference>
<dbReference type="SMART" id="SM00835">
    <property type="entry name" value="Cupin_1"/>
    <property type="match status" value="2"/>
</dbReference>
<keyword evidence="4" id="KW-1185">Reference proteome</keyword>
<sequence>MGNKATLLIMLLILCHGVSMTIGSWGIETEDKENEPHSDHEKLFLLQNSKRLVKTDAGEMSVLRSYGGRISERQLHVGFITMEPSSLFVPQYLDSTLILFVRSGEAKVGFIYDDELAERELKKGDVYQIPAGSTFYLSNIGDEQTLQIICSIDPSESLGVGIFQSFYIGGGSDPVSVLSGFHPHILEAAFNVSGAELGRFFTRRHDGPIVHVGDSHDKASSLWTKFLQLKEDEKLHHMKKMMQDQDEEEENDDDEVKQKTSWSWRKLLVSVFTNEMQKKKADHDTHKSPHSCNLYHRKPDFENSYGSSVALDGSDYSPLKSSGVGLYHVNLKPGSMMTPHVNPRATEYGIVMKGSGRIQILFPNGSNAMDTEIKEGDVFFVPRYFPFCQIASENEPLDFFGFTTSSKKNKPQFLVGSSSLMKTMMGPELAAAFGVSEDTMQNILNAQHEAVILPTPWTKHEQQSYDNKVDLLKLLPKMKTIMT</sequence>
<keyword evidence="1" id="KW-0732">Signal</keyword>
<reference evidence="3 4" key="1">
    <citation type="journal article" date="2022" name="Nat. Genet.">
        <title>Improved pea reference genome and pan-genome highlight genomic features and evolutionary characteristics.</title>
        <authorList>
            <person name="Yang T."/>
            <person name="Liu R."/>
            <person name="Luo Y."/>
            <person name="Hu S."/>
            <person name="Wang D."/>
            <person name="Wang C."/>
            <person name="Pandey M.K."/>
            <person name="Ge S."/>
            <person name="Xu Q."/>
            <person name="Li N."/>
            <person name="Li G."/>
            <person name="Huang Y."/>
            <person name="Saxena R.K."/>
            <person name="Ji Y."/>
            <person name="Li M."/>
            <person name="Yan X."/>
            <person name="He Y."/>
            <person name="Liu Y."/>
            <person name="Wang X."/>
            <person name="Xiang C."/>
            <person name="Varshney R.K."/>
            <person name="Ding H."/>
            <person name="Gao S."/>
            <person name="Zong X."/>
        </authorList>
    </citation>
    <scope>NUCLEOTIDE SEQUENCE [LARGE SCALE GENOMIC DNA]</scope>
    <source>
        <strain evidence="3 4">cv. Zhongwan 6</strain>
    </source>
</reference>
<feature type="signal peptide" evidence="1">
    <location>
        <begin position="1"/>
        <end position="20"/>
    </location>
</feature>
<organism evidence="3 4">
    <name type="scientific">Pisum sativum</name>
    <name type="common">Garden pea</name>
    <name type="synonym">Lathyrus oleraceus</name>
    <dbReference type="NCBI Taxonomy" id="3888"/>
    <lineage>
        <taxon>Eukaryota</taxon>
        <taxon>Viridiplantae</taxon>
        <taxon>Streptophyta</taxon>
        <taxon>Embryophyta</taxon>
        <taxon>Tracheophyta</taxon>
        <taxon>Spermatophyta</taxon>
        <taxon>Magnoliopsida</taxon>
        <taxon>eudicotyledons</taxon>
        <taxon>Gunneridae</taxon>
        <taxon>Pentapetalae</taxon>
        <taxon>rosids</taxon>
        <taxon>fabids</taxon>
        <taxon>Fabales</taxon>
        <taxon>Fabaceae</taxon>
        <taxon>Papilionoideae</taxon>
        <taxon>50 kb inversion clade</taxon>
        <taxon>NPAAA clade</taxon>
        <taxon>Hologalegina</taxon>
        <taxon>IRL clade</taxon>
        <taxon>Fabeae</taxon>
        <taxon>Lathyrus</taxon>
    </lineage>
</organism>
<comment type="caution">
    <text evidence="3">The sequence shown here is derived from an EMBL/GenBank/DDBJ whole genome shotgun (WGS) entry which is preliminary data.</text>
</comment>
<dbReference type="AlphaFoldDB" id="A0A9D5ALC7"/>
<accession>A0A9D5ALC7</accession>
<evidence type="ECO:0000313" key="4">
    <source>
        <dbReference type="Proteomes" id="UP001058974"/>
    </source>
</evidence>
<dbReference type="SUPFAM" id="SSF51182">
    <property type="entry name" value="RmlC-like cupins"/>
    <property type="match status" value="1"/>
</dbReference>
<dbReference type="Gene3D" id="2.60.120.10">
    <property type="entry name" value="Jelly Rolls"/>
    <property type="match status" value="2"/>
</dbReference>
<dbReference type="OrthoDB" id="2019862at2759"/>
<evidence type="ECO:0000256" key="1">
    <source>
        <dbReference type="SAM" id="SignalP"/>
    </source>
</evidence>